<dbReference type="Proteomes" id="UP001178461">
    <property type="component" value="Chromosome 13"/>
</dbReference>
<dbReference type="InterPro" id="IPR028082">
    <property type="entry name" value="Peripla_BP_I"/>
</dbReference>
<dbReference type="EMBL" id="OX395138">
    <property type="protein sequence ID" value="CAI5791186.1"/>
    <property type="molecule type" value="Genomic_DNA"/>
</dbReference>
<dbReference type="PANTHER" id="PTHR24061:SF599">
    <property type="entry name" value="G-PROTEIN COUPLED RECEPTORS FAMILY 3 PROFILE DOMAIN-CONTAINING PROTEIN"/>
    <property type="match status" value="1"/>
</dbReference>
<keyword evidence="2" id="KW-1185">Reference proteome</keyword>
<dbReference type="Gene3D" id="3.40.50.2300">
    <property type="match status" value="2"/>
</dbReference>
<gene>
    <name evidence="1" type="ORF">PODLI_1B029972</name>
</gene>
<organism evidence="1 2">
    <name type="scientific">Podarcis lilfordi</name>
    <name type="common">Lilford's wall lizard</name>
    <dbReference type="NCBI Taxonomy" id="74358"/>
    <lineage>
        <taxon>Eukaryota</taxon>
        <taxon>Metazoa</taxon>
        <taxon>Chordata</taxon>
        <taxon>Craniata</taxon>
        <taxon>Vertebrata</taxon>
        <taxon>Euteleostomi</taxon>
        <taxon>Lepidosauria</taxon>
        <taxon>Squamata</taxon>
        <taxon>Bifurcata</taxon>
        <taxon>Unidentata</taxon>
        <taxon>Episquamata</taxon>
        <taxon>Laterata</taxon>
        <taxon>Lacertibaenia</taxon>
        <taxon>Lacertidae</taxon>
        <taxon>Podarcis</taxon>
    </lineage>
</organism>
<accession>A0AA35PJE9</accession>
<name>A0AA35PJE9_9SAUR</name>
<dbReference type="GO" id="GO:0005886">
    <property type="term" value="C:plasma membrane"/>
    <property type="evidence" value="ECO:0007669"/>
    <property type="project" value="TreeGrafter"/>
</dbReference>
<sequence>LHAFLRSISFNNSAGDKVSFDEKGELLAGFDIINWVTFPNKSFLKVKVGRMEPQEPLDGQISINETMITWHNQLNQ</sequence>
<reference evidence="1" key="1">
    <citation type="submission" date="2022-12" db="EMBL/GenBank/DDBJ databases">
        <authorList>
            <person name="Alioto T."/>
            <person name="Alioto T."/>
            <person name="Gomez Garrido J."/>
        </authorList>
    </citation>
    <scope>NUCLEOTIDE SEQUENCE</scope>
</reference>
<feature type="non-terminal residue" evidence="1">
    <location>
        <position position="76"/>
    </location>
</feature>
<evidence type="ECO:0000313" key="1">
    <source>
        <dbReference type="EMBL" id="CAI5791186.1"/>
    </source>
</evidence>
<dbReference type="GO" id="GO:0004930">
    <property type="term" value="F:G protein-coupled receptor activity"/>
    <property type="evidence" value="ECO:0007669"/>
    <property type="project" value="InterPro"/>
</dbReference>
<evidence type="ECO:0000313" key="2">
    <source>
        <dbReference type="Proteomes" id="UP001178461"/>
    </source>
</evidence>
<feature type="non-terminal residue" evidence="1">
    <location>
        <position position="1"/>
    </location>
</feature>
<protein>
    <submittedName>
        <fullName evidence="1">Uncharacterized protein</fullName>
    </submittedName>
</protein>
<dbReference type="SUPFAM" id="SSF53822">
    <property type="entry name" value="Periplasmic binding protein-like I"/>
    <property type="match status" value="1"/>
</dbReference>
<dbReference type="InterPro" id="IPR000068">
    <property type="entry name" value="GPCR_3_Ca_sens_rcpt-rel"/>
</dbReference>
<proteinExistence type="predicted"/>
<dbReference type="AlphaFoldDB" id="A0AA35PJE9"/>
<dbReference type="PANTHER" id="PTHR24061">
    <property type="entry name" value="CALCIUM-SENSING RECEPTOR-RELATED"/>
    <property type="match status" value="1"/>
</dbReference>